<name>A0ABU3HB73_9BACL</name>
<dbReference type="RefSeq" id="WP_025699760.1">
    <property type="nucleotide sequence ID" value="NZ_JAUSUY010000017.1"/>
</dbReference>
<evidence type="ECO:0000259" key="7">
    <source>
        <dbReference type="Pfam" id="PF02683"/>
    </source>
</evidence>
<evidence type="ECO:0000313" key="8">
    <source>
        <dbReference type="EMBL" id="MDT3428077.1"/>
    </source>
</evidence>
<feature type="transmembrane region" description="Helical" evidence="6">
    <location>
        <begin position="208"/>
        <end position="226"/>
    </location>
</feature>
<keyword evidence="3 6" id="KW-0812">Transmembrane</keyword>
<accession>A0ABU3HB73</accession>
<dbReference type="InterPro" id="IPR003834">
    <property type="entry name" value="Cyt_c_assmbl_TM_dom"/>
</dbReference>
<dbReference type="EMBL" id="JAUSUY010000017">
    <property type="protein sequence ID" value="MDT3428077.1"/>
    <property type="molecule type" value="Genomic_DNA"/>
</dbReference>
<comment type="similarity">
    <text evidence="2">Belongs to the DsbD family.</text>
</comment>
<feature type="transmembrane region" description="Helical" evidence="6">
    <location>
        <begin position="14"/>
        <end position="36"/>
    </location>
</feature>
<dbReference type="PANTHER" id="PTHR31272">
    <property type="entry name" value="CYTOCHROME C-TYPE BIOGENESIS PROTEIN HI_1454-RELATED"/>
    <property type="match status" value="1"/>
</dbReference>
<dbReference type="PANTHER" id="PTHR31272:SF4">
    <property type="entry name" value="CYTOCHROME C-TYPE BIOGENESIS PROTEIN HI_1454-RELATED"/>
    <property type="match status" value="1"/>
</dbReference>
<evidence type="ECO:0000256" key="2">
    <source>
        <dbReference type="ARBA" id="ARBA00006143"/>
    </source>
</evidence>
<evidence type="ECO:0000313" key="9">
    <source>
        <dbReference type="Proteomes" id="UP001248709"/>
    </source>
</evidence>
<organism evidence="8 9">
    <name type="scientific">Paenibacillus forsythiae</name>
    <dbReference type="NCBI Taxonomy" id="365616"/>
    <lineage>
        <taxon>Bacteria</taxon>
        <taxon>Bacillati</taxon>
        <taxon>Bacillota</taxon>
        <taxon>Bacilli</taxon>
        <taxon>Bacillales</taxon>
        <taxon>Paenibacillaceae</taxon>
        <taxon>Paenibacillus</taxon>
    </lineage>
</organism>
<gene>
    <name evidence="8" type="ORF">J2Z22_003667</name>
</gene>
<feature type="domain" description="Cytochrome C biogenesis protein transmembrane" evidence="7">
    <location>
        <begin position="7"/>
        <end position="212"/>
    </location>
</feature>
<protein>
    <submittedName>
        <fullName evidence="8">Cytochrome c-type biogenesis protein</fullName>
    </submittedName>
</protein>
<comment type="subcellular location">
    <subcellularLocation>
        <location evidence="1">Membrane</location>
        <topology evidence="1">Multi-pass membrane protein</topology>
    </subcellularLocation>
</comment>
<sequence>MTTVNYGLSFIEGVLTFISPCMLPMLPVYLFYLAGVAGEERQEPGPSPSRRGSGLPLLRNAAAFVAGFTVIFVSLGAVATVVGAFLNAHLAVFRVIGGLLMILFGLGFAGVLRLRFLEAERRLPFRTGKLTFIRSLIFGAVFAFGWTPCVGYLLSSSLLMAGSSDSVLQGMLLLLLYSLGLGLPFLFSSLIYNELKETFRFLQRHNRLIGILSGAVMITAGILTLTDRMQWLANLR</sequence>
<evidence type="ECO:0000256" key="5">
    <source>
        <dbReference type="ARBA" id="ARBA00023136"/>
    </source>
</evidence>
<evidence type="ECO:0000256" key="1">
    <source>
        <dbReference type="ARBA" id="ARBA00004141"/>
    </source>
</evidence>
<keyword evidence="9" id="KW-1185">Reference proteome</keyword>
<proteinExistence type="inferred from homology"/>
<keyword evidence="5 6" id="KW-0472">Membrane</keyword>
<dbReference type="Pfam" id="PF02683">
    <property type="entry name" value="DsbD_TM"/>
    <property type="match status" value="1"/>
</dbReference>
<dbReference type="Proteomes" id="UP001248709">
    <property type="component" value="Unassembled WGS sequence"/>
</dbReference>
<evidence type="ECO:0000256" key="3">
    <source>
        <dbReference type="ARBA" id="ARBA00022692"/>
    </source>
</evidence>
<evidence type="ECO:0000256" key="6">
    <source>
        <dbReference type="SAM" id="Phobius"/>
    </source>
</evidence>
<feature type="transmembrane region" description="Helical" evidence="6">
    <location>
        <begin position="166"/>
        <end position="187"/>
    </location>
</feature>
<evidence type="ECO:0000256" key="4">
    <source>
        <dbReference type="ARBA" id="ARBA00022989"/>
    </source>
</evidence>
<dbReference type="InterPro" id="IPR051790">
    <property type="entry name" value="Cytochrome_c-biogenesis_DsbD"/>
</dbReference>
<keyword evidence="4 6" id="KW-1133">Transmembrane helix</keyword>
<feature type="transmembrane region" description="Helical" evidence="6">
    <location>
        <begin position="91"/>
        <end position="112"/>
    </location>
</feature>
<comment type="caution">
    <text evidence="8">The sequence shown here is derived from an EMBL/GenBank/DDBJ whole genome shotgun (WGS) entry which is preliminary data.</text>
</comment>
<reference evidence="8 9" key="1">
    <citation type="submission" date="2023-07" db="EMBL/GenBank/DDBJ databases">
        <title>Genomic Encyclopedia of Type Strains, Phase IV (KMG-IV): sequencing the most valuable type-strain genomes for metagenomic binning, comparative biology and taxonomic classification.</title>
        <authorList>
            <person name="Goeker M."/>
        </authorList>
    </citation>
    <scope>NUCLEOTIDE SEQUENCE [LARGE SCALE GENOMIC DNA]</scope>
    <source>
        <strain evidence="8 9">T98</strain>
    </source>
</reference>
<feature type="transmembrane region" description="Helical" evidence="6">
    <location>
        <begin position="57"/>
        <end position="85"/>
    </location>
</feature>
<feature type="transmembrane region" description="Helical" evidence="6">
    <location>
        <begin position="132"/>
        <end position="154"/>
    </location>
</feature>